<dbReference type="InterPro" id="IPR001387">
    <property type="entry name" value="Cro/C1-type_HTH"/>
</dbReference>
<dbReference type="CDD" id="cd00093">
    <property type="entry name" value="HTH_XRE"/>
    <property type="match status" value="1"/>
</dbReference>
<protein>
    <submittedName>
        <fullName evidence="2">DNA-binding protein</fullName>
    </submittedName>
</protein>
<dbReference type="KEGG" id="sclf:BB341_20620"/>
<dbReference type="InterPro" id="IPR010982">
    <property type="entry name" value="Lambda_DNA-bd_dom_sf"/>
</dbReference>
<name>E2Q1W5_STRCL</name>
<dbReference type="RefSeq" id="WP_003960305.1">
    <property type="nucleotide sequence ID" value="NZ_CM000913.1"/>
</dbReference>
<evidence type="ECO:0000313" key="3">
    <source>
        <dbReference type="Proteomes" id="UP000002357"/>
    </source>
</evidence>
<reference evidence="2 3" key="1">
    <citation type="journal article" date="2010" name="Genome Biol. Evol.">
        <title>The sequence of a 1.8-mb bacterial linear plasmid reveals a rich evolutionary reservoir of secondary metabolic pathways.</title>
        <authorList>
            <person name="Medema M.H."/>
            <person name="Trefzer A."/>
            <person name="Kovalchuk A."/>
            <person name="van den Berg M."/>
            <person name="Mueller U."/>
            <person name="Heijne W."/>
            <person name="Wu L."/>
            <person name="Alam M.T."/>
            <person name="Ronning C.M."/>
            <person name="Nierman W.C."/>
            <person name="Bovenberg R.A.L."/>
            <person name="Breitling R."/>
            <person name="Takano E."/>
        </authorList>
    </citation>
    <scope>NUCLEOTIDE SEQUENCE [LARGE SCALE GENOMIC DNA]</scope>
    <source>
        <strain evidence="3">ATCC 27064 / DSM 738 / JCM 4710 / NBRC 13307 / NCIMB 12785 / NRRL 3585 / VKM Ac-602</strain>
    </source>
</reference>
<organism evidence="2 3">
    <name type="scientific">Streptomyces clavuligerus</name>
    <dbReference type="NCBI Taxonomy" id="1901"/>
    <lineage>
        <taxon>Bacteria</taxon>
        <taxon>Bacillati</taxon>
        <taxon>Actinomycetota</taxon>
        <taxon>Actinomycetes</taxon>
        <taxon>Kitasatosporales</taxon>
        <taxon>Streptomycetaceae</taxon>
        <taxon>Streptomyces</taxon>
    </lineage>
</organism>
<dbReference type="AlphaFoldDB" id="E2Q1W5"/>
<sequence length="294" mass="32746">MITDIESATPALCRLHLGTELRQLRQAAGLKANQVVRRLIWSPSKLTRLETGENATVEPSDVIALCDMYGADPEKRALLTSYAVVTKTKRDWWQSPEHRPAISPTFKAYLGLEATATSMYNYEAEFVPGLLQTDAYVRTLHQLMFKGHDDEEIERRVAVRMTRQEVLRRAELPLRFTAVINEAVLRRQVGGPAVMRAQLEHIAEVASSLPSVRVQVIPFRSGAHACMDGAFTLLRFRDGDSLKPIVYLEGLVDASVIRSVAEVGHHEEAFADLQADALGAKESLGVIREAMKEL</sequence>
<dbReference type="EMBL" id="CM000913">
    <property type="protein sequence ID" value="EFG06591.1"/>
    <property type="molecule type" value="Genomic_DNA"/>
</dbReference>
<dbReference type="Proteomes" id="UP000002357">
    <property type="component" value="Chromosome"/>
</dbReference>
<evidence type="ECO:0000259" key="1">
    <source>
        <dbReference type="PROSITE" id="PS50943"/>
    </source>
</evidence>
<feature type="domain" description="HTH cro/C1-type" evidence="1">
    <location>
        <begin position="21"/>
        <end position="76"/>
    </location>
</feature>
<keyword evidence="3" id="KW-1185">Reference proteome</keyword>
<dbReference type="eggNOG" id="COG1396">
    <property type="taxonomic scope" value="Bacteria"/>
</dbReference>
<dbReference type="OrthoDB" id="4285266at2"/>
<dbReference type="InterPro" id="IPR043917">
    <property type="entry name" value="DUF5753"/>
</dbReference>
<accession>E2Q1W5</accession>
<dbReference type="SMART" id="SM00530">
    <property type="entry name" value="HTH_XRE"/>
    <property type="match status" value="1"/>
</dbReference>
<dbReference type="PROSITE" id="PS50943">
    <property type="entry name" value="HTH_CROC1"/>
    <property type="match status" value="1"/>
</dbReference>
<dbReference type="Gene3D" id="1.10.260.40">
    <property type="entry name" value="lambda repressor-like DNA-binding domains"/>
    <property type="match status" value="1"/>
</dbReference>
<dbReference type="Pfam" id="PF13560">
    <property type="entry name" value="HTH_31"/>
    <property type="match status" value="1"/>
</dbReference>
<dbReference type="SUPFAM" id="SSF47413">
    <property type="entry name" value="lambda repressor-like DNA-binding domains"/>
    <property type="match status" value="1"/>
</dbReference>
<dbReference type="STRING" id="1901.BB341_20620"/>
<evidence type="ECO:0000313" key="2">
    <source>
        <dbReference type="EMBL" id="EFG06591.1"/>
    </source>
</evidence>
<proteinExistence type="predicted"/>
<dbReference type="GeneID" id="93731866"/>
<gene>
    <name evidence="2" type="ORF">SCLAV_1516</name>
</gene>
<keyword evidence="2" id="KW-0238">DNA-binding</keyword>
<dbReference type="Pfam" id="PF19054">
    <property type="entry name" value="DUF5753"/>
    <property type="match status" value="1"/>
</dbReference>
<dbReference type="GO" id="GO:0003677">
    <property type="term" value="F:DNA binding"/>
    <property type="evidence" value="ECO:0007669"/>
    <property type="project" value="UniProtKB-KW"/>
</dbReference>